<feature type="domain" description="DNA mismatch repair proteins mutS family" evidence="5">
    <location>
        <begin position="422"/>
        <end position="593"/>
    </location>
</feature>
<evidence type="ECO:0000313" key="6">
    <source>
        <dbReference type="EMBL" id="RAJ10496.1"/>
    </source>
</evidence>
<dbReference type="PANTHER" id="PTHR11361:SF99">
    <property type="entry name" value="DNA MISMATCH REPAIR PROTEIN"/>
    <property type="match status" value="1"/>
</dbReference>
<dbReference type="Proteomes" id="UP000249547">
    <property type="component" value="Unassembled WGS sequence"/>
</dbReference>
<feature type="transmembrane region" description="Helical" evidence="4">
    <location>
        <begin position="36"/>
        <end position="56"/>
    </location>
</feature>
<dbReference type="GO" id="GO:0006298">
    <property type="term" value="P:mismatch repair"/>
    <property type="evidence" value="ECO:0007669"/>
    <property type="project" value="InterPro"/>
</dbReference>
<gene>
    <name evidence="6" type="ORF">LX64_00098</name>
</gene>
<feature type="transmembrane region" description="Helical" evidence="4">
    <location>
        <begin position="62"/>
        <end position="82"/>
    </location>
</feature>
<keyword evidence="4" id="KW-1133">Transmembrane helix</keyword>
<dbReference type="InterPro" id="IPR027417">
    <property type="entry name" value="P-loop_NTPase"/>
</dbReference>
<dbReference type="SUPFAM" id="SSF52540">
    <property type="entry name" value="P-loop containing nucleoside triphosphate hydrolases"/>
    <property type="match status" value="1"/>
</dbReference>
<dbReference type="InterPro" id="IPR045076">
    <property type="entry name" value="MutS"/>
</dbReference>
<sequence>MDVSLVNTMQVETIYSERIHSYDKAMRAKQQLLKTLGMVRLLTFLLTSFFVYKLIFTQFNTIWLWPIAAGVVLFGVLLVRYVRVKEQYVLLEKLLWINKTELQSATELQWNFADGKAYINEQHDFSGDLDVFGEASLFNYINRTGTLQGELALAKALQHPHQDIHTIEDIQKAVQTLAPSIELRQHFLAEAMLAQEKKDDVEMLKKWIDMPMEFINNNFWRWFSYINPALLIASFFYGNNGITLFFFALNWIALLLNVSKVNKQHSLVSNKERMLGKFAVLLKKMEEVPNAADSKVLSHQAALAKEAGASLQQLSRINNSLDQRLNILVAVVLNSIILYDFHCMYRLEKWKQQNSQRIMDWFAAIAQMEVLNTFSTFAYNHPHYVYPTLTNEANLIEGKDVGHPLIPVDACVANDMQIGVDGQFHIITGSNMSGKSTFLRSVGVNFLLAMQGAPVCAREFKCSPARIMTSMRIKDSIARHTSYFQAELLRLQHIIKVLQSGVASFIILDEILKGTNSEDKLTGSRELIAHFLRYNCMGMIATHDLELGHMEETYPSQIRNYCFESTIENDHLHFDYRMRRGVARNKNATFLMRQMAII</sequence>
<comment type="caution">
    <text evidence="6">The sequence shown here is derived from an EMBL/GenBank/DDBJ whole genome shotgun (WGS) entry which is preliminary data.</text>
</comment>
<keyword evidence="1" id="KW-0547">Nucleotide-binding</keyword>
<dbReference type="GO" id="GO:0005829">
    <property type="term" value="C:cytosol"/>
    <property type="evidence" value="ECO:0007669"/>
    <property type="project" value="TreeGrafter"/>
</dbReference>
<evidence type="ECO:0000256" key="4">
    <source>
        <dbReference type="SAM" id="Phobius"/>
    </source>
</evidence>
<dbReference type="Gene3D" id="1.10.1420.10">
    <property type="match status" value="1"/>
</dbReference>
<dbReference type="EMBL" id="QLLL01000001">
    <property type="protein sequence ID" value="RAJ10496.1"/>
    <property type="molecule type" value="Genomic_DNA"/>
</dbReference>
<evidence type="ECO:0000256" key="2">
    <source>
        <dbReference type="ARBA" id="ARBA00022840"/>
    </source>
</evidence>
<name>A0A327R0T1_9BACT</name>
<keyword evidence="4" id="KW-0472">Membrane</keyword>
<dbReference type="RefSeq" id="WP_148707143.1">
    <property type="nucleotide sequence ID" value="NZ_QLLL01000001.1"/>
</dbReference>
<dbReference type="OrthoDB" id="9802448at2"/>
<keyword evidence="3" id="KW-0238">DNA-binding</keyword>
<dbReference type="InterPro" id="IPR036187">
    <property type="entry name" value="DNA_mismatch_repair_MutS_sf"/>
</dbReference>
<evidence type="ECO:0000259" key="5">
    <source>
        <dbReference type="SMART" id="SM00534"/>
    </source>
</evidence>
<dbReference type="PANTHER" id="PTHR11361">
    <property type="entry name" value="DNA MISMATCH REPAIR PROTEIN MUTS FAMILY MEMBER"/>
    <property type="match status" value="1"/>
</dbReference>
<keyword evidence="2" id="KW-0067">ATP-binding</keyword>
<dbReference type="GO" id="GO:0030983">
    <property type="term" value="F:mismatched DNA binding"/>
    <property type="evidence" value="ECO:0007669"/>
    <property type="project" value="InterPro"/>
</dbReference>
<dbReference type="InterPro" id="IPR000432">
    <property type="entry name" value="DNA_mismatch_repair_MutS_C"/>
</dbReference>
<evidence type="ECO:0000313" key="7">
    <source>
        <dbReference type="Proteomes" id="UP000249547"/>
    </source>
</evidence>
<protein>
    <submittedName>
        <fullName evidence="6">MutS-like protein</fullName>
    </submittedName>
</protein>
<evidence type="ECO:0000256" key="3">
    <source>
        <dbReference type="ARBA" id="ARBA00023125"/>
    </source>
</evidence>
<reference evidence="6 7" key="1">
    <citation type="submission" date="2018-06" db="EMBL/GenBank/DDBJ databases">
        <title>Genomic Encyclopedia of Archaeal and Bacterial Type Strains, Phase II (KMG-II): from individual species to whole genera.</title>
        <authorList>
            <person name="Goeker M."/>
        </authorList>
    </citation>
    <scope>NUCLEOTIDE SEQUENCE [LARGE SCALE GENOMIC DNA]</scope>
    <source>
        <strain evidence="6 7">DSM 23857</strain>
    </source>
</reference>
<dbReference type="Gene3D" id="3.40.50.300">
    <property type="entry name" value="P-loop containing nucleotide triphosphate hydrolases"/>
    <property type="match status" value="1"/>
</dbReference>
<keyword evidence="4" id="KW-0812">Transmembrane</keyword>
<organism evidence="6 7">
    <name type="scientific">Chitinophaga skermanii</name>
    <dbReference type="NCBI Taxonomy" id="331697"/>
    <lineage>
        <taxon>Bacteria</taxon>
        <taxon>Pseudomonadati</taxon>
        <taxon>Bacteroidota</taxon>
        <taxon>Chitinophagia</taxon>
        <taxon>Chitinophagales</taxon>
        <taxon>Chitinophagaceae</taxon>
        <taxon>Chitinophaga</taxon>
    </lineage>
</organism>
<evidence type="ECO:0000256" key="1">
    <source>
        <dbReference type="ARBA" id="ARBA00022741"/>
    </source>
</evidence>
<dbReference type="AlphaFoldDB" id="A0A327R0T1"/>
<keyword evidence="7" id="KW-1185">Reference proteome</keyword>
<proteinExistence type="predicted"/>
<dbReference type="Pfam" id="PF00488">
    <property type="entry name" value="MutS_V"/>
    <property type="match status" value="1"/>
</dbReference>
<dbReference type="GO" id="GO:0140664">
    <property type="term" value="F:ATP-dependent DNA damage sensor activity"/>
    <property type="evidence" value="ECO:0007669"/>
    <property type="project" value="InterPro"/>
</dbReference>
<accession>A0A327R0T1</accession>
<dbReference type="GO" id="GO:0005524">
    <property type="term" value="F:ATP binding"/>
    <property type="evidence" value="ECO:0007669"/>
    <property type="project" value="UniProtKB-KW"/>
</dbReference>
<dbReference type="SMART" id="SM00534">
    <property type="entry name" value="MUTSac"/>
    <property type="match status" value="1"/>
</dbReference>
<dbReference type="SUPFAM" id="SSF48334">
    <property type="entry name" value="DNA repair protein MutS, domain III"/>
    <property type="match status" value="1"/>
</dbReference>